<dbReference type="KEGG" id="tsa:AciPR4_2979"/>
<organism evidence="1 2">
    <name type="scientific">Terriglobus saanensis (strain ATCC BAA-1853 / DSM 23119 / SP1PR4)</name>
    <dbReference type="NCBI Taxonomy" id="401053"/>
    <lineage>
        <taxon>Bacteria</taxon>
        <taxon>Pseudomonadati</taxon>
        <taxon>Acidobacteriota</taxon>
        <taxon>Terriglobia</taxon>
        <taxon>Terriglobales</taxon>
        <taxon>Acidobacteriaceae</taxon>
        <taxon>Terriglobus</taxon>
    </lineage>
</organism>
<dbReference type="InterPro" id="IPR038763">
    <property type="entry name" value="DHH_sf"/>
</dbReference>
<dbReference type="EMBL" id="CP002467">
    <property type="protein sequence ID" value="ADV83739.1"/>
    <property type="molecule type" value="Genomic_DNA"/>
</dbReference>
<accession>E8V552</accession>
<dbReference type="OrthoDB" id="105221at2"/>
<evidence type="ECO:0000313" key="2">
    <source>
        <dbReference type="Proteomes" id="UP000006844"/>
    </source>
</evidence>
<dbReference type="SUPFAM" id="SSF64182">
    <property type="entry name" value="DHH phosphoesterases"/>
    <property type="match status" value="1"/>
</dbReference>
<reference evidence="1 2" key="1">
    <citation type="journal article" date="2012" name="Stand. Genomic Sci.">
        <title>Complete genome sequence of Terriglobus saanensis type strain SP1PR4(T), an Acidobacteria from tundra soil.</title>
        <authorList>
            <person name="Rawat S.R."/>
            <person name="Mannisto M.K."/>
            <person name="Starovoytov V."/>
            <person name="Goodwin L."/>
            <person name="Nolan M."/>
            <person name="Hauser L."/>
            <person name="Land M."/>
            <person name="Davenport K.W."/>
            <person name="Woyke T."/>
            <person name="Haggblom M.M."/>
        </authorList>
    </citation>
    <scope>NUCLEOTIDE SEQUENCE</scope>
    <source>
        <strain evidence="2">ATCC BAA-1853 / DSM 23119 / SP1PR4</strain>
    </source>
</reference>
<dbReference type="eggNOG" id="COG0618">
    <property type="taxonomic scope" value="Bacteria"/>
</dbReference>
<evidence type="ECO:0008006" key="3">
    <source>
        <dbReference type="Google" id="ProtNLM"/>
    </source>
</evidence>
<evidence type="ECO:0000313" key="1">
    <source>
        <dbReference type="EMBL" id="ADV83739.1"/>
    </source>
</evidence>
<dbReference type="HOGENOM" id="CLU_868271_0_0_0"/>
<dbReference type="RefSeq" id="WP_013569470.1">
    <property type="nucleotide sequence ID" value="NC_014963.1"/>
</dbReference>
<gene>
    <name evidence="1" type="ordered locus">AciPR4_2979</name>
</gene>
<sequence>MHLRVLFHNNCFDGACSASLFTRFHRECIGGVDEYSYKGLMHKAGAQFDPADFLEVDKGNQNAIVDFKYWNSPKLTWWFDHHQSAFLTPEDRAQFDAQQTDGPHAMRQFFDPNYISCAGFIAHVASKKFGFDTSGLKDLIYWANLIDGAKYESARSAVEMDAPAMRLGMIIEAAKDKTLIPRLIPMLTEMSFAELLEQDFIAQEFEPLMAEHKRAIGMIRNRGLVEDGVISFDLADEPIDGYNKFIPYYLHPEALYTVGLTKASFRTKISVGTNPWFTVPENTLINIAAICERYGGGGHARVGAISFPPDADGLAKARVAAAEVLAELQGR</sequence>
<dbReference type="STRING" id="401053.AciPR4_2979"/>
<dbReference type="Proteomes" id="UP000006844">
    <property type="component" value="Chromosome"/>
</dbReference>
<keyword evidence="2" id="KW-1185">Reference proteome</keyword>
<proteinExistence type="predicted"/>
<dbReference type="AlphaFoldDB" id="E8V552"/>
<name>E8V552_TERSS</name>
<protein>
    <recommendedName>
        <fullName evidence="3">Phosphoesterase DHHA1</fullName>
    </recommendedName>
</protein>